<dbReference type="GO" id="GO:0044205">
    <property type="term" value="P:'de novo' UMP biosynthetic process"/>
    <property type="evidence" value="ECO:0007669"/>
    <property type="project" value="UniProtKB-UniPathway"/>
</dbReference>
<evidence type="ECO:0000256" key="1">
    <source>
        <dbReference type="ARBA" id="ARBA00004861"/>
    </source>
</evidence>
<organism evidence="9 10">
    <name type="scientific">Candidatus Nealsonbacteria bacterium CG23_combo_of_CG06-09_8_20_14_all_39_25</name>
    <dbReference type="NCBI Taxonomy" id="1974723"/>
    <lineage>
        <taxon>Bacteria</taxon>
        <taxon>Candidatus Nealsoniibacteriota</taxon>
    </lineage>
</organism>
<dbReference type="GO" id="GO:0004590">
    <property type="term" value="F:orotidine-5'-phosphate decarboxylase activity"/>
    <property type="evidence" value="ECO:0007669"/>
    <property type="project" value="UniProtKB-UniRule"/>
</dbReference>
<dbReference type="SUPFAM" id="SSF51366">
    <property type="entry name" value="Ribulose-phoshate binding barrel"/>
    <property type="match status" value="1"/>
</dbReference>
<evidence type="ECO:0000256" key="3">
    <source>
        <dbReference type="ARBA" id="ARBA00022793"/>
    </source>
</evidence>
<protein>
    <recommendedName>
        <fullName evidence="7">Orotidine-5'-phosphate decarboxylase</fullName>
        <ecNumber evidence="7">4.1.1.23</ecNumber>
    </recommendedName>
</protein>
<keyword evidence="4" id="KW-0665">Pyrimidine biosynthesis</keyword>
<feature type="domain" description="Orotidine 5'-phosphate decarboxylase" evidence="8">
    <location>
        <begin position="18"/>
        <end position="261"/>
    </location>
</feature>
<dbReference type="Gene3D" id="3.20.20.70">
    <property type="entry name" value="Aldolase class I"/>
    <property type="match status" value="1"/>
</dbReference>
<dbReference type="EC" id="4.1.1.23" evidence="7"/>
<name>A0A2G9YST1_9BACT</name>
<dbReference type="NCBIfam" id="TIGR02127">
    <property type="entry name" value="pyrF_sub2"/>
    <property type="match status" value="1"/>
</dbReference>
<evidence type="ECO:0000256" key="6">
    <source>
        <dbReference type="ARBA" id="ARBA00049157"/>
    </source>
</evidence>
<dbReference type="Pfam" id="PF00215">
    <property type="entry name" value="OMPdecase"/>
    <property type="match status" value="1"/>
</dbReference>
<dbReference type="PANTHER" id="PTHR43375">
    <property type="entry name" value="OROTIDINE 5'-PHOSPHATE DECARBOXYLASE"/>
    <property type="match status" value="1"/>
</dbReference>
<evidence type="ECO:0000256" key="2">
    <source>
        <dbReference type="ARBA" id="ARBA00008847"/>
    </source>
</evidence>
<dbReference type="UniPathway" id="UPA00070">
    <property type="reaction ID" value="UER00120"/>
</dbReference>
<comment type="pathway">
    <text evidence="1">Pyrimidine metabolism; UMP biosynthesis via de novo pathway; UMP from orotate: step 2/2.</text>
</comment>
<accession>A0A2G9YST1</accession>
<dbReference type="InterPro" id="IPR011995">
    <property type="entry name" value="OMPdecase_type-2"/>
</dbReference>
<dbReference type="PANTHER" id="PTHR43375:SF1">
    <property type="entry name" value="OROTIDINE 5'-PHOSPHATE DECARBOXYLASE"/>
    <property type="match status" value="1"/>
</dbReference>
<comment type="similarity">
    <text evidence="2">Belongs to the OMP decarboxylase family. Type 2 subfamily.</text>
</comment>
<dbReference type="Proteomes" id="UP000229054">
    <property type="component" value="Unassembled WGS sequence"/>
</dbReference>
<dbReference type="GO" id="GO:0006207">
    <property type="term" value="P:'de novo' pyrimidine nucleobase biosynthetic process"/>
    <property type="evidence" value="ECO:0007669"/>
    <property type="project" value="InterPro"/>
</dbReference>
<sequence length="280" mass="30585">MTRVFSELINARWDEKKSVCVGLDSERGKIPSASVKDTDEETLVYFNSAIVDATCDLVCAYKPNWAFYLALGLPGLSALVKTVAYANKRAPGVPVIGDTKVADIGNTNNGYVKAAFEVFGFDAITLHPYLGGEALQPFLSRPDKGFFVLSRTSNPGAGEFQDIRDDGDCIPFFMRVAKAVVEWNKLGNCGIVVGATYPEELKDIRQEVGNLPILIPGLGAQGGEVEPAVKYGMSERKKDAIYNSARAIIFGSSGSDFAEVARQKTIELHEMINQYRQVER</sequence>
<dbReference type="InterPro" id="IPR018089">
    <property type="entry name" value="OMPdecase_AS"/>
</dbReference>
<evidence type="ECO:0000313" key="10">
    <source>
        <dbReference type="Proteomes" id="UP000229054"/>
    </source>
</evidence>
<dbReference type="EMBL" id="PCRN01000062">
    <property type="protein sequence ID" value="PIP22259.1"/>
    <property type="molecule type" value="Genomic_DNA"/>
</dbReference>
<dbReference type="InterPro" id="IPR001754">
    <property type="entry name" value="OMPdeCOase_dom"/>
</dbReference>
<comment type="caution">
    <text evidence="9">The sequence shown here is derived from an EMBL/GenBank/DDBJ whole genome shotgun (WGS) entry which is preliminary data.</text>
</comment>
<keyword evidence="5" id="KW-0456">Lyase</keyword>
<reference evidence="9 10" key="1">
    <citation type="submission" date="2017-09" db="EMBL/GenBank/DDBJ databases">
        <title>Depth-based differentiation of microbial function through sediment-hosted aquifers and enrichment of novel symbionts in the deep terrestrial subsurface.</title>
        <authorList>
            <person name="Probst A.J."/>
            <person name="Ladd B."/>
            <person name="Jarett J.K."/>
            <person name="Geller-Mcgrath D.E."/>
            <person name="Sieber C.M."/>
            <person name="Emerson J.B."/>
            <person name="Anantharaman K."/>
            <person name="Thomas B.C."/>
            <person name="Malmstrom R."/>
            <person name="Stieglmeier M."/>
            <person name="Klingl A."/>
            <person name="Woyke T."/>
            <person name="Ryan C.M."/>
            <person name="Banfield J.F."/>
        </authorList>
    </citation>
    <scope>NUCLEOTIDE SEQUENCE [LARGE SCALE GENOMIC DNA]</scope>
    <source>
        <strain evidence="9">CG23_combo_of_CG06-09_8_20_14_all_39_25</strain>
    </source>
</reference>
<evidence type="ECO:0000256" key="4">
    <source>
        <dbReference type="ARBA" id="ARBA00022975"/>
    </source>
</evidence>
<dbReference type="InterPro" id="IPR013785">
    <property type="entry name" value="Aldolase_TIM"/>
</dbReference>
<keyword evidence="3" id="KW-0210">Decarboxylase</keyword>
<proteinExistence type="inferred from homology"/>
<evidence type="ECO:0000256" key="7">
    <source>
        <dbReference type="NCBIfam" id="TIGR02127"/>
    </source>
</evidence>
<dbReference type="InterPro" id="IPR011060">
    <property type="entry name" value="RibuloseP-bd_barrel"/>
</dbReference>
<dbReference type="CDD" id="cd04725">
    <property type="entry name" value="OMP_decarboxylase_like"/>
    <property type="match status" value="1"/>
</dbReference>
<dbReference type="AlphaFoldDB" id="A0A2G9YST1"/>
<evidence type="ECO:0000256" key="5">
    <source>
        <dbReference type="ARBA" id="ARBA00023239"/>
    </source>
</evidence>
<evidence type="ECO:0000313" key="9">
    <source>
        <dbReference type="EMBL" id="PIP22259.1"/>
    </source>
</evidence>
<gene>
    <name evidence="9" type="primary">pyrF</name>
    <name evidence="9" type="ORF">COX38_01560</name>
</gene>
<dbReference type="PROSITE" id="PS00156">
    <property type="entry name" value="OMPDECASE"/>
    <property type="match status" value="1"/>
</dbReference>
<comment type="catalytic activity">
    <reaction evidence="6">
        <text>orotidine 5'-phosphate + H(+) = UMP + CO2</text>
        <dbReference type="Rhea" id="RHEA:11596"/>
        <dbReference type="ChEBI" id="CHEBI:15378"/>
        <dbReference type="ChEBI" id="CHEBI:16526"/>
        <dbReference type="ChEBI" id="CHEBI:57538"/>
        <dbReference type="ChEBI" id="CHEBI:57865"/>
        <dbReference type="EC" id="4.1.1.23"/>
    </reaction>
</comment>
<evidence type="ECO:0000259" key="8">
    <source>
        <dbReference type="SMART" id="SM00934"/>
    </source>
</evidence>
<dbReference type="SMART" id="SM00934">
    <property type="entry name" value="OMPdecase"/>
    <property type="match status" value="1"/>
</dbReference>